<dbReference type="InterPro" id="IPR033349">
    <property type="entry name" value="ATRIP"/>
</dbReference>
<protein>
    <submittedName>
        <fullName evidence="2">Proteophosphoglycan ppg4</fullName>
    </submittedName>
</protein>
<dbReference type="OrthoDB" id="2528262at2759"/>
<feature type="compositionally biased region" description="Low complexity" evidence="1">
    <location>
        <begin position="57"/>
        <end position="67"/>
    </location>
</feature>
<feature type="compositionally biased region" description="Basic and acidic residues" evidence="1">
    <location>
        <begin position="499"/>
        <end position="511"/>
    </location>
</feature>
<feature type="compositionally biased region" description="Polar residues" evidence="1">
    <location>
        <begin position="437"/>
        <end position="447"/>
    </location>
</feature>
<feature type="compositionally biased region" description="Low complexity" evidence="1">
    <location>
        <begin position="178"/>
        <end position="192"/>
    </location>
</feature>
<feature type="compositionally biased region" description="Low complexity" evidence="1">
    <location>
        <begin position="82"/>
        <end position="101"/>
    </location>
</feature>
<feature type="compositionally biased region" description="Acidic residues" evidence="1">
    <location>
        <begin position="1"/>
        <end position="19"/>
    </location>
</feature>
<feature type="region of interest" description="Disordered" evidence="1">
    <location>
        <begin position="1"/>
        <end position="124"/>
    </location>
</feature>
<gene>
    <name evidence="2" type="ORF">Rt10032_c20g6324</name>
</gene>
<feature type="compositionally biased region" description="Pro residues" evidence="1">
    <location>
        <begin position="209"/>
        <end position="218"/>
    </location>
</feature>
<dbReference type="PANTHER" id="PTHR28594:SF1">
    <property type="entry name" value="ATR-INTERACTING PROTEIN"/>
    <property type="match status" value="1"/>
</dbReference>
<evidence type="ECO:0000313" key="2">
    <source>
        <dbReference type="EMBL" id="GEM12307.1"/>
    </source>
</evidence>
<evidence type="ECO:0000313" key="3">
    <source>
        <dbReference type="Proteomes" id="UP000321518"/>
    </source>
</evidence>
<feature type="region of interest" description="Disordered" evidence="1">
    <location>
        <begin position="342"/>
        <end position="522"/>
    </location>
</feature>
<sequence>MADDDEDFELQDGLDDLDWTDPSLLAQLDGATQAGSAQGQGLQAPRASQVPSKPTSLPVQQQRVPQRQQRRPLAPPPPGPSQFPQSTQFPLGTARPGGVLRPPQPPPRKRARVSGPPAVPATPALQAKAVQDVDEDLPEIKVVDGGQVKGNAAATAGMIYRTEPERGTTIAFPPPSIPRSAAPAQPSVQQPATTSTRQPTIEHVARQPSVPPPVPQPRPQVALNQPQSLARAASESAAAVRSRSLGLGDPMGGNGMSEAEERELEALRREKAKLQDALDTAKKTEEELKKQVMTKSGENSIIRNRLSKAESAHALALKNEQRDKAQLAEQLEAKEREHKQALERFKIEEVFRRQELATAGPSSAQSQRHYHHPNHPNLGSAQAARFYSRGASAAPGASRDAPGSPSLRRSNRAASERPNETVQPKSPASAVGPPQPSFSNFQNSFAAGSTAAACKKGKAREGVEREGSMGPPKRDVGAAGRREGGRPSGAVKTPTKRRRLDDGVTDDRMLVEEDGQDLGGFDHGDLSMVQEEEPAIRELQWEWLAEQRDTKSELVAAVFTHTSLSPIDTEPAVVLAKPGTAAARPATYAAMHASTIRGTATARSAHSSALGGRASSSAVAAQQASASQPAGSYPTFHALMNLRFPSSTPPALVAEYESVTRDLFTVLGRRLDPHSSLYPSYFSSSMSPVLPPSLSPGRAYSLDGSHPSLEPLVLAYGLASHFASLLQLLDAATLPSPMTALLKLMAHLAFLFPTFALACCAVTTASPLSSAGHAATQQQQPKPALVSLLVLLGRIIARYGRPELPSRDSLLTRNSGPAGATLTTRHAALRSRKARVARTSSASAAAKTDENAQERVHLEKGKRGALLEALLGVLEGVAWSCLAMRKSEEVEWDVSEETRLAEESFKLFLSTPNAVATLLDPNHPLPISFAGVRLLATLACRPPLFRSILGTKFYEMADVRSSRIPLVDRLATLLVMPRPDSIVASAFDSTILTLASILLSMHDDAIRLFAQSAAFVPELLAKMWRDVRGVWEHDGREVSQDGKQRTILNRTVARLSHLVHLFYYLSLASHSVPIAELLAGPSTLASTTSAGVAQTPQQAYQRQAVNDLFMACFGTVAFATLGGEAEEEGSVEGAMPSWAEQGSEQRRVLVELGYLAQEILEDVSPDELEEIEECFGLTDADKDREDEAGEEADAQAMALEA</sequence>
<feature type="compositionally biased region" description="Low complexity" evidence="1">
    <location>
        <begin position="228"/>
        <end position="244"/>
    </location>
</feature>
<name>A0A511KPL1_RHOTO</name>
<feature type="compositionally biased region" description="Basic and acidic residues" evidence="1">
    <location>
        <begin position="459"/>
        <end position="485"/>
    </location>
</feature>
<feature type="region of interest" description="Disordered" evidence="1">
    <location>
        <begin position="159"/>
        <end position="256"/>
    </location>
</feature>
<dbReference type="EMBL" id="BJWK01000020">
    <property type="protein sequence ID" value="GEM12307.1"/>
    <property type="molecule type" value="Genomic_DNA"/>
</dbReference>
<evidence type="ECO:0000256" key="1">
    <source>
        <dbReference type="SAM" id="MobiDB-lite"/>
    </source>
</evidence>
<feature type="compositionally biased region" description="Low complexity" evidence="1">
    <location>
        <begin position="30"/>
        <end position="44"/>
    </location>
</feature>
<accession>A0A511KPL1</accession>
<dbReference type="AlphaFoldDB" id="A0A511KPL1"/>
<dbReference type="PANTHER" id="PTHR28594">
    <property type="entry name" value="ATR-INTERACTING PROTEIN"/>
    <property type="match status" value="1"/>
</dbReference>
<feature type="compositionally biased region" description="Basic and acidic residues" evidence="1">
    <location>
        <begin position="342"/>
        <end position="355"/>
    </location>
</feature>
<feature type="region of interest" description="Disordered" evidence="1">
    <location>
        <begin position="1177"/>
        <end position="1201"/>
    </location>
</feature>
<comment type="caution">
    <text evidence="2">The sequence shown here is derived from an EMBL/GenBank/DDBJ whole genome shotgun (WGS) entry which is preliminary data.</text>
</comment>
<proteinExistence type="predicted"/>
<reference evidence="2 3" key="1">
    <citation type="submission" date="2019-07" db="EMBL/GenBank/DDBJ databases">
        <title>Rhodotorula toruloides NBRC10032 genome sequencing.</title>
        <authorList>
            <person name="Shida Y."/>
            <person name="Takaku H."/>
            <person name="Ogasawara W."/>
            <person name="Mori K."/>
        </authorList>
    </citation>
    <scope>NUCLEOTIDE SEQUENCE [LARGE SCALE GENOMIC DNA]</scope>
    <source>
        <strain evidence="2 3">NBRC10032</strain>
    </source>
</reference>
<dbReference type="GO" id="GO:0000077">
    <property type="term" value="P:DNA damage checkpoint signaling"/>
    <property type="evidence" value="ECO:0007669"/>
    <property type="project" value="InterPro"/>
</dbReference>
<organism evidence="2 3">
    <name type="scientific">Rhodotorula toruloides</name>
    <name type="common">Yeast</name>
    <name type="synonym">Rhodosporidium toruloides</name>
    <dbReference type="NCBI Taxonomy" id="5286"/>
    <lineage>
        <taxon>Eukaryota</taxon>
        <taxon>Fungi</taxon>
        <taxon>Dikarya</taxon>
        <taxon>Basidiomycota</taxon>
        <taxon>Pucciniomycotina</taxon>
        <taxon>Microbotryomycetes</taxon>
        <taxon>Sporidiobolales</taxon>
        <taxon>Sporidiobolaceae</taxon>
        <taxon>Rhodotorula</taxon>
    </lineage>
</organism>
<feature type="compositionally biased region" description="Low complexity" evidence="1">
    <location>
        <begin position="388"/>
        <end position="406"/>
    </location>
</feature>
<dbReference type="Proteomes" id="UP000321518">
    <property type="component" value="Unassembled WGS sequence"/>
</dbReference>